<dbReference type="Proteomes" id="UP000015104">
    <property type="component" value="Unassembled WGS sequence"/>
</dbReference>
<organism evidence="1 2">
    <name type="scientific">Tetranychus urticae</name>
    <name type="common">Two-spotted spider mite</name>
    <dbReference type="NCBI Taxonomy" id="32264"/>
    <lineage>
        <taxon>Eukaryota</taxon>
        <taxon>Metazoa</taxon>
        <taxon>Ecdysozoa</taxon>
        <taxon>Arthropoda</taxon>
        <taxon>Chelicerata</taxon>
        <taxon>Arachnida</taxon>
        <taxon>Acari</taxon>
        <taxon>Acariformes</taxon>
        <taxon>Trombidiformes</taxon>
        <taxon>Prostigmata</taxon>
        <taxon>Eleutherengona</taxon>
        <taxon>Raphignathae</taxon>
        <taxon>Tetranychoidea</taxon>
        <taxon>Tetranychidae</taxon>
        <taxon>Tetranychus</taxon>
    </lineage>
</organism>
<accession>T1JVA7</accession>
<protein>
    <submittedName>
        <fullName evidence="1">Uncharacterized protein</fullName>
    </submittedName>
</protein>
<name>T1JVA7_TETUR</name>
<evidence type="ECO:0000313" key="1">
    <source>
        <dbReference type="EnsemblMetazoa" id="tetur02g03920.1"/>
    </source>
</evidence>
<sequence length="57" mass="6879">MVQQLIYQSNETNEVEYQKIQSKKTQHFKHFTLLIDEKKYLKFILKSSKLGMKSLIM</sequence>
<dbReference type="AlphaFoldDB" id="T1JVA7"/>
<keyword evidence="2" id="KW-1185">Reference proteome</keyword>
<evidence type="ECO:0000313" key="2">
    <source>
        <dbReference type="Proteomes" id="UP000015104"/>
    </source>
</evidence>
<reference evidence="1" key="2">
    <citation type="submission" date="2015-06" db="UniProtKB">
        <authorList>
            <consortium name="EnsemblMetazoa"/>
        </authorList>
    </citation>
    <scope>IDENTIFICATION</scope>
</reference>
<dbReference type="EMBL" id="CAEY01000792">
    <property type="status" value="NOT_ANNOTATED_CDS"/>
    <property type="molecule type" value="Genomic_DNA"/>
</dbReference>
<dbReference type="EnsemblMetazoa" id="tetur02g03920.1">
    <property type="protein sequence ID" value="tetur02g03920.1"/>
    <property type="gene ID" value="tetur02g03920"/>
</dbReference>
<proteinExistence type="predicted"/>
<reference evidence="2" key="1">
    <citation type="submission" date="2011-08" db="EMBL/GenBank/DDBJ databases">
        <authorList>
            <person name="Rombauts S."/>
        </authorList>
    </citation>
    <scope>NUCLEOTIDE SEQUENCE</scope>
    <source>
        <strain evidence="2">London</strain>
    </source>
</reference>
<dbReference type="HOGENOM" id="CLU_2999025_0_0_1"/>